<name>A0ABS5H6H9_9BURK</name>
<dbReference type="RefSeq" id="WP_212680051.1">
    <property type="nucleotide sequence ID" value="NZ_JAGSPK010000006.1"/>
</dbReference>
<keyword evidence="5 7" id="KW-1133">Transmembrane helix</keyword>
<evidence type="ECO:0000256" key="1">
    <source>
        <dbReference type="ARBA" id="ARBA00004651"/>
    </source>
</evidence>
<dbReference type="InterPro" id="IPR018076">
    <property type="entry name" value="T2SS_GspF_dom"/>
</dbReference>
<evidence type="ECO:0000256" key="7">
    <source>
        <dbReference type="SAM" id="Phobius"/>
    </source>
</evidence>
<dbReference type="PANTHER" id="PTHR30012:SF0">
    <property type="entry name" value="TYPE II SECRETION SYSTEM PROTEIN F-RELATED"/>
    <property type="match status" value="1"/>
</dbReference>
<evidence type="ECO:0000256" key="6">
    <source>
        <dbReference type="ARBA" id="ARBA00023136"/>
    </source>
</evidence>
<dbReference type="Proteomes" id="UP000682982">
    <property type="component" value="Unassembled WGS sequence"/>
</dbReference>
<keyword evidence="6 7" id="KW-0472">Membrane</keyword>
<feature type="domain" description="Type II secretion system protein GspF" evidence="8">
    <location>
        <begin position="68"/>
        <end position="190"/>
    </location>
</feature>
<evidence type="ECO:0000256" key="2">
    <source>
        <dbReference type="ARBA" id="ARBA00005745"/>
    </source>
</evidence>
<dbReference type="PRINTS" id="PR00812">
    <property type="entry name" value="BCTERIALGSPF"/>
</dbReference>
<feature type="transmembrane region" description="Helical" evidence="7">
    <location>
        <begin position="366"/>
        <end position="393"/>
    </location>
</feature>
<comment type="subcellular location">
    <subcellularLocation>
        <location evidence="1">Cell membrane</location>
        <topology evidence="1">Multi-pass membrane protein</topology>
    </subcellularLocation>
</comment>
<dbReference type="PANTHER" id="PTHR30012">
    <property type="entry name" value="GENERAL SECRETION PATHWAY PROTEIN"/>
    <property type="match status" value="1"/>
</dbReference>
<dbReference type="Pfam" id="PF00482">
    <property type="entry name" value="T2SSF"/>
    <property type="match status" value="2"/>
</dbReference>
<proteinExistence type="inferred from homology"/>
<dbReference type="InterPro" id="IPR042094">
    <property type="entry name" value="T2SS_GspF_sf"/>
</dbReference>
<feature type="transmembrane region" description="Helical" evidence="7">
    <location>
        <begin position="223"/>
        <end position="239"/>
    </location>
</feature>
<sequence length="400" mass="43619">MPEFRYQATDAQGAVVKGVLTVEDQTDAMTQLQRRGLMVFEMQEVAASRRSRIAQPKRAGRDAILVVLQELATLLDAGVTLADAVENVARGYQDSPLGLAFNKIYSQLRGGIAFSKALVDADLRLPNYVVELCRAGESTGKLAGSLRSAAEQLELEQNFQREARNALIYPMVLIVSGFLATLLVFVFVVPKFANILSNPKADIPAVSLWVLATGMWLTKNKLLLGALLAGVAGSAFALLRQEKVQQNLWNWAAGLPVIGSWIMHTEMARWSSMFSVLLQNHVSILEALAHAQNALRGDVWRQKAALILSDVRGGKTLAESLQLHQFIDATGVNLVRVGERSGALGKTTASLAQMHRMHSQQQMRQFLILLEPVTILLVSVVLGGIMISVMLAITSLTNVI</sequence>
<keyword evidence="4 7" id="KW-0812">Transmembrane</keyword>
<evidence type="ECO:0000256" key="3">
    <source>
        <dbReference type="ARBA" id="ARBA00022475"/>
    </source>
</evidence>
<reference evidence="9 10" key="1">
    <citation type="submission" date="2021-04" db="EMBL/GenBank/DDBJ databases">
        <title>novel species isolated from subtropical streams in China.</title>
        <authorList>
            <person name="Lu H."/>
        </authorList>
    </citation>
    <scope>NUCLEOTIDE SEQUENCE [LARGE SCALE GENOMIC DNA]</scope>
    <source>
        <strain evidence="9 10">FT147W</strain>
    </source>
</reference>
<dbReference type="InterPro" id="IPR003004">
    <property type="entry name" value="GspF/PilC"/>
</dbReference>
<feature type="transmembrane region" description="Helical" evidence="7">
    <location>
        <begin position="167"/>
        <end position="189"/>
    </location>
</feature>
<keyword evidence="3" id="KW-1003">Cell membrane</keyword>
<protein>
    <submittedName>
        <fullName evidence="9">Type II secretion system F family protein</fullName>
    </submittedName>
</protein>
<accession>A0ABS5H6H9</accession>
<gene>
    <name evidence="9" type="ORF">KDM87_15710</name>
</gene>
<comment type="caution">
    <text evidence="9">The sequence shown here is derived from an EMBL/GenBank/DDBJ whole genome shotgun (WGS) entry which is preliminary data.</text>
</comment>
<evidence type="ECO:0000256" key="4">
    <source>
        <dbReference type="ARBA" id="ARBA00022692"/>
    </source>
</evidence>
<keyword evidence="10" id="KW-1185">Reference proteome</keyword>
<feature type="domain" description="Type II secretion system protein GspF" evidence="8">
    <location>
        <begin position="272"/>
        <end position="391"/>
    </location>
</feature>
<evidence type="ECO:0000259" key="8">
    <source>
        <dbReference type="Pfam" id="PF00482"/>
    </source>
</evidence>
<dbReference type="Gene3D" id="1.20.81.30">
    <property type="entry name" value="Type II secretion system (T2SS), domain F"/>
    <property type="match status" value="2"/>
</dbReference>
<comment type="similarity">
    <text evidence="2">Belongs to the GSP F family.</text>
</comment>
<evidence type="ECO:0000313" key="9">
    <source>
        <dbReference type="EMBL" id="MBR7794039.1"/>
    </source>
</evidence>
<evidence type="ECO:0000313" key="10">
    <source>
        <dbReference type="Proteomes" id="UP000682982"/>
    </source>
</evidence>
<evidence type="ECO:0000256" key="5">
    <source>
        <dbReference type="ARBA" id="ARBA00022989"/>
    </source>
</evidence>
<organism evidence="9 10">
    <name type="scientific">Undibacterium rivi</name>
    <dbReference type="NCBI Taxonomy" id="2828729"/>
    <lineage>
        <taxon>Bacteria</taxon>
        <taxon>Pseudomonadati</taxon>
        <taxon>Pseudomonadota</taxon>
        <taxon>Betaproteobacteria</taxon>
        <taxon>Burkholderiales</taxon>
        <taxon>Oxalobacteraceae</taxon>
        <taxon>Undibacterium</taxon>
    </lineage>
</organism>
<dbReference type="EMBL" id="JAGSPK010000006">
    <property type="protein sequence ID" value="MBR7794039.1"/>
    <property type="molecule type" value="Genomic_DNA"/>
</dbReference>